<keyword evidence="3" id="KW-0456">Lyase</keyword>
<dbReference type="Proteomes" id="UP001285263">
    <property type="component" value="Unassembled WGS sequence"/>
</dbReference>
<feature type="domain" description="Guanylate cyclase" evidence="2">
    <location>
        <begin position="492"/>
        <end position="624"/>
    </location>
</feature>
<reference evidence="3 4" key="1">
    <citation type="submission" date="2023-11" db="EMBL/GenBank/DDBJ databases">
        <title>Paucibacter sp. nov., isolated from fresh soil in Korea.</title>
        <authorList>
            <person name="Le N.T.T."/>
        </authorList>
    </citation>
    <scope>NUCLEOTIDE SEQUENCE [LARGE SCALE GENOMIC DNA]</scope>
    <source>
        <strain evidence="3 4">R3-3</strain>
    </source>
</reference>
<evidence type="ECO:0000313" key="4">
    <source>
        <dbReference type="Proteomes" id="UP001285263"/>
    </source>
</evidence>
<feature type="transmembrane region" description="Helical" evidence="1">
    <location>
        <begin position="427"/>
        <end position="450"/>
    </location>
</feature>
<comment type="caution">
    <text evidence="3">The sequence shown here is derived from an EMBL/GenBank/DDBJ whole genome shotgun (WGS) entry which is preliminary data.</text>
</comment>
<keyword evidence="1" id="KW-0472">Membrane</keyword>
<dbReference type="Pfam" id="PF00211">
    <property type="entry name" value="Guanylate_cyc"/>
    <property type="match status" value="1"/>
</dbReference>
<dbReference type="SMART" id="SM00044">
    <property type="entry name" value="CYCc"/>
    <property type="match status" value="1"/>
</dbReference>
<sequence>MSKSSFAERLLLRWALPGLLLAALLGQATRYWELPGLATLERQLFDLRVRLTAPAEPDPRIVIIDIDERSLAALGRWPWKRSLLADLLEKVFDRQGALLAGMDLILAEPDDSSGLASLDALARGPLHDDERFAAQLQRLRPALDHDTRLAQVLQTHPVVLGFHGSNRRGAVASGALPAPASSAAGFGQPQADKLPNWSGYGASLPQLQQAATGAGFLNVPNDPDGVARRAPLLSVIGDQVYASLPLALMQTLSGATGLQPRLGAVAGGVAAPLVGLALQTPHGELRVATDAQSAVLLPYRRDRDAYQHVSAVDVLQDKIAPDALRRRIVLLGASAPGLQDRHTTPLGDDFPGLTLHASVLSGLLDGRLASVPAYTPALEAGQLLAVALVLTLALPRLSLGRGLLLGGALAAALVAVNFLAYTQAREAWPLASALLLVAALLGLHLLYAYFVEHRTLRQLSALFGQYVPAELVQQMSRQPERYTMASRNAELSVLFADVHAFTGIAERLTPEELSLLMHEFFTSMTEIVQAHGGTLDKYMGDALMAFWGAPVAAPGHALQATGAALAMQRALEALNRRFVARGWPALSVNIGINSGTMVVGDLGSRQRRAYTVLGDAVNLAARLQQLCSERELGLLISETTRERIGTALPCEELGELQLRGRAAPVRVFRIATTSPRNLAIALP</sequence>
<dbReference type="InterPro" id="IPR007890">
    <property type="entry name" value="CHASE2"/>
</dbReference>
<feature type="transmembrane region" description="Helical" evidence="1">
    <location>
        <begin position="402"/>
        <end position="421"/>
    </location>
</feature>
<dbReference type="InterPro" id="IPR029787">
    <property type="entry name" value="Nucleotide_cyclase"/>
</dbReference>
<evidence type="ECO:0000259" key="2">
    <source>
        <dbReference type="PROSITE" id="PS50125"/>
    </source>
</evidence>
<dbReference type="EC" id="4.6.1.-" evidence="3"/>
<protein>
    <submittedName>
        <fullName evidence="3">Adenylate/guanylate cyclase domain-containing protein</fullName>
        <ecNumber evidence="3">4.6.1.-</ecNumber>
    </submittedName>
</protein>
<dbReference type="Pfam" id="PF05226">
    <property type="entry name" value="CHASE2"/>
    <property type="match status" value="1"/>
</dbReference>
<dbReference type="PANTHER" id="PTHR43081">
    <property type="entry name" value="ADENYLATE CYCLASE, TERMINAL-DIFFERENTIATION SPECIFIC-RELATED"/>
    <property type="match status" value="1"/>
</dbReference>
<keyword evidence="1" id="KW-1133">Transmembrane helix</keyword>
<dbReference type="PROSITE" id="PS50125">
    <property type="entry name" value="GUANYLATE_CYCLASE_2"/>
    <property type="match status" value="1"/>
</dbReference>
<dbReference type="EMBL" id="JAXCLA010000002">
    <property type="protein sequence ID" value="MDY0743754.1"/>
    <property type="molecule type" value="Genomic_DNA"/>
</dbReference>
<keyword evidence="4" id="KW-1185">Reference proteome</keyword>
<dbReference type="RefSeq" id="WP_320421671.1">
    <property type="nucleotide sequence ID" value="NZ_JAXCLA010000002.1"/>
</dbReference>
<dbReference type="Gene3D" id="3.30.70.1230">
    <property type="entry name" value="Nucleotide cyclase"/>
    <property type="match status" value="1"/>
</dbReference>
<dbReference type="SUPFAM" id="SSF55073">
    <property type="entry name" value="Nucleotide cyclase"/>
    <property type="match status" value="1"/>
</dbReference>
<keyword evidence="1" id="KW-0812">Transmembrane</keyword>
<evidence type="ECO:0000313" key="3">
    <source>
        <dbReference type="EMBL" id="MDY0743754.1"/>
    </source>
</evidence>
<dbReference type="GO" id="GO:0016829">
    <property type="term" value="F:lyase activity"/>
    <property type="evidence" value="ECO:0007669"/>
    <property type="project" value="UniProtKB-KW"/>
</dbReference>
<organism evidence="3 4">
    <name type="scientific">Roseateles agri</name>
    <dbReference type="NCBI Taxonomy" id="3098619"/>
    <lineage>
        <taxon>Bacteria</taxon>
        <taxon>Pseudomonadati</taxon>
        <taxon>Pseudomonadota</taxon>
        <taxon>Betaproteobacteria</taxon>
        <taxon>Burkholderiales</taxon>
        <taxon>Sphaerotilaceae</taxon>
        <taxon>Roseateles</taxon>
    </lineage>
</organism>
<proteinExistence type="predicted"/>
<dbReference type="CDD" id="cd07302">
    <property type="entry name" value="CHD"/>
    <property type="match status" value="1"/>
</dbReference>
<name>A0ABU5DC94_9BURK</name>
<dbReference type="PANTHER" id="PTHR43081:SF1">
    <property type="entry name" value="ADENYLATE CYCLASE, TERMINAL-DIFFERENTIATION SPECIFIC"/>
    <property type="match status" value="1"/>
</dbReference>
<accession>A0ABU5DC94</accession>
<dbReference type="SMART" id="SM01080">
    <property type="entry name" value="CHASE2"/>
    <property type="match status" value="1"/>
</dbReference>
<dbReference type="InterPro" id="IPR050697">
    <property type="entry name" value="Adenylyl/Guanylyl_Cyclase_3/4"/>
</dbReference>
<dbReference type="InterPro" id="IPR001054">
    <property type="entry name" value="A/G_cyclase"/>
</dbReference>
<gene>
    <name evidence="3" type="ORF">SNE35_04525</name>
</gene>
<evidence type="ECO:0000256" key="1">
    <source>
        <dbReference type="SAM" id="Phobius"/>
    </source>
</evidence>